<dbReference type="Proteomes" id="UP000828390">
    <property type="component" value="Unassembled WGS sequence"/>
</dbReference>
<dbReference type="AlphaFoldDB" id="A0A9D4K163"/>
<proteinExistence type="predicted"/>
<accession>A0A9D4K163</accession>
<gene>
    <name evidence="1" type="ORF">DPMN_130200</name>
</gene>
<protein>
    <submittedName>
        <fullName evidence="1">Uncharacterized protein</fullName>
    </submittedName>
</protein>
<keyword evidence="2" id="KW-1185">Reference proteome</keyword>
<evidence type="ECO:0000313" key="1">
    <source>
        <dbReference type="EMBL" id="KAH3828247.1"/>
    </source>
</evidence>
<name>A0A9D4K163_DREPO</name>
<dbReference type="EMBL" id="JAIWYP010000005">
    <property type="protein sequence ID" value="KAH3828247.1"/>
    <property type="molecule type" value="Genomic_DNA"/>
</dbReference>
<sequence length="90" mass="10479">MSTIETGLDGEEFLPVMRNTTQDAQRGIRWTLFSSLDDLDFVDDLALTTWHCYHIHINTFKRKPIDCVCLDAKLEQRFSQQKTETMLLNA</sequence>
<comment type="caution">
    <text evidence="1">The sequence shown here is derived from an EMBL/GenBank/DDBJ whole genome shotgun (WGS) entry which is preliminary data.</text>
</comment>
<reference evidence="1" key="2">
    <citation type="submission" date="2020-11" db="EMBL/GenBank/DDBJ databases">
        <authorList>
            <person name="McCartney M.A."/>
            <person name="Auch B."/>
            <person name="Kono T."/>
            <person name="Mallez S."/>
            <person name="Becker A."/>
            <person name="Gohl D.M."/>
            <person name="Silverstein K.A.T."/>
            <person name="Koren S."/>
            <person name="Bechman K.B."/>
            <person name="Herman A."/>
            <person name="Abrahante J.E."/>
            <person name="Garbe J."/>
        </authorList>
    </citation>
    <scope>NUCLEOTIDE SEQUENCE</scope>
    <source>
        <strain evidence="1">Duluth1</strain>
        <tissue evidence="1">Whole animal</tissue>
    </source>
</reference>
<evidence type="ECO:0000313" key="2">
    <source>
        <dbReference type="Proteomes" id="UP000828390"/>
    </source>
</evidence>
<reference evidence="1" key="1">
    <citation type="journal article" date="2019" name="bioRxiv">
        <title>The Genome of the Zebra Mussel, Dreissena polymorpha: A Resource for Invasive Species Research.</title>
        <authorList>
            <person name="McCartney M.A."/>
            <person name="Auch B."/>
            <person name="Kono T."/>
            <person name="Mallez S."/>
            <person name="Zhang Y."/>
            <person name="Obille A."/>
            <person name="Becker A."/>
            <person name="Abrahante J.E."/>
            <person name="Garbe J."/>
            <person name="Badalamenti J.P."/>
            <person name="Herman A."/>
            <person name="Mangelson H."/>
            <person name="Liachko I."/>
            <person name="Sullivan S."/>
            <person name="Sone E.D."/>
            <person name="Koren S."/>
            <person name="Silverstein K.A.T."/>
            <person name="Beckman K.B."/>
            <person name="Gohl D.M."/>
        </authorList>
    </citation>
    <scope>NUCLEOTIDE SEQUENCE</scope>
    <source>
        <strain evidence="1">Duluth1</strain>
        <tissue evidence="1">Whole animal</tissue>
    </source>
</reference>
<organism evidence="1 2">
    <name type="scientific">Dreissena polymorpha</name>
    <name type="common">Zebra mussel</name>
    <name type="synonym">Mytilus polymorpha</name>
    <dbReference type="NCBI Taxonomy" id="45954"/>
    <lineage>
        <taxon>Eukaryota</taxon>
        <taxon>Metazoa</taxon>
        <taxon>Spiralia</taxon>
        <taxon>Lophotrochozoa</taxon>
        <taxon>Mollusca</taxon>
        <taxon>Bivalvia</taxon>
        <taxon>Autobranchia</taxon>
        <taxon>Heteroconchia</taxon>
        <taxon>Euheterodonta</taxon>
        <taxon>Imparidentia</taxon>
        <taxon>Neoheterodontei</taxon>
        <taxon>Myida</taxon>
        <taxon>Dreissenoidea</taxon>
        <taxon>Dreissenidae</taxon>
        <taxon>Dreissena</taxon>
    </lineage>
</organism>